<proteinExistence type="predicted"/>
<comment type="caution">
    <text evidence="2">The sequence shown here is derived from an EMBL/GenBank/DDBJ whole genome shotgun (WGS) entry which is preliminary data.</text>
</comment>
<evidence type="ECO:0000313" key="2">
    <source>
        <dbReference type="EMBL" id="MEJ5946089.1"/>
    </source>
</evidence>
<dbReference type="RefSeq" id="WP_339575473.1">
    <property type="nucleotide sequence ID" value="NZ_JBBIAA010000016.1"/>
</dbReference>
<keyword evidence="1" id="KW-0812">Transmembrane</keyword>
<accession>A0ABU8RLW1</accession>
<protein>
    <submittedName>
        <fullName evidence="2">DUF4235 domain-containing protein</fullName>
    </submittedName>
</protein>
<evidence type="ECO:0000256" key="1">
    <source>
        <dbReference type="SAM" id="Phobius"/>
    </source>
</evidence>
<feature type="transmembrane region" description="Helical" evidence="1">
    <location>
        <begin position="51"/>
        <end position="69"/>
    </location>
</feature>
<reference evidence="2 3" key="1">
    <citation type="journal article" date="2017" name="Int. J. Syst. Evol. Microbiol.">
        <title>Pseudokineococcus basanitobsidens sp. nov., isolated from volcanic rock.</title>
        <authorList>
            <person name="Lee D.W."/>
            <person name="Park M.Y."/>
            <person name="Kim J.J."/>
            <person name="Kim B.S."/>
        </authorList>
    </citation>
    <scope>NUCLEOTIDE SEQUENCE [LARGE SCALE GENOMIC DNA]</scope>
    <source>
        <strain evidence="2 3">DSM 103726</strain>
    </source>
</reference>
<name>A0ABU8RLW1_9ACTN</name>
<dbReference type="Proteomes" id="UP001387100">
    <property type="component" value="Unassembled WGS sequence"/>
</dbReference>
<keyword evidence="3" id="KW-1185">Reference proteome</keyword>
<evidence type="ECO:0000313" key="3">
    <source>
        <dbReference type="Proteomes" id="UP001387100"/>
    </source>
</evidence>
<dbReference type="EMBL" id="JBBIAA010000016">
    <property type="protein sequence ID" value="MEJ5946089.1"/>
    <property type="molecule type" value="Genomic_DNA"/>
</dbReference>
<keyword evidence="1" id="KW-1133">Transmembrane helix</keyword>
<sequence length="92" mass="9691">MGDKLFKLLGTGGAIAAGIAANKVLTTVWRKSLGGEPPLNPESDETSWGEAVAWALLSGAVVGVARLAWRRNAASYFRRSTGRLPGTLDEAH</sequence>
<dbReference type="InterPro" id="IPR025329">
    <property type="entry name" value="DUF4235"/>
</dbReference>
<gene>
    <name evidence="2" type="ORF">WDZ17_12380</name>
</gene>
<organism evidence="2 3">
    <name type="scientific">Pseudokineococcus basanitobsidens</name>
    <dbReference type="NCBI Taxonomy" id="1926649"/>
    <lineage>
        <taxon>Bacteria</taxon>
        <taxon>Bacillati</taxon>
        <taxon>Actinomycetota</taxon>
        <taxon>Actinomycetes</taxon>
        <taxon>Kineosporiales</taxon>
        <taxon>Kineosporiaceae</taxon>
        <taxon>Pseudokineococcus</taxon>
    </lineage>
</organism>
<keyword evidence="1" id="KW-0472">Membrane</keyword>
<dbReference type="Pfam" id="PF14019">
    <property type="entry name" value="DUF4235"/>
    <property type="match status" value="1"/>
</dbReference>